<comment type="subcellular location">
    <subcellularLocation>
        <location evidence="1 9 10">Nucleus</location>
    </subcellularLocation>
</comment>
<accession>A0AAD9TLR6</accession>
<dbReference type="Gene3D" id="1.10.10.60">
    <property type="entry name" value="Homeodomain-like"/>
    <property type="match status" value="1"/>
</dbReference>
<dbReference type="PANTHER" id="PTHR46998:SF2">
    <property type="entry name" value="WUSCHEL-RELATED HOMEOBOX 11"/>
    <property type="match status" value="1"/>
</dbReference>
<gene>
    <name evidence="13" type="ORF">Ddye_026161</name>
</gene>
<evidence type="ECO:0000256" key="7">
    <source>
        <dbReference type="ARBA" id="ARBA00023242"/>
    </source>
</evidence>
<evidence type="ECO:0000256" key="3">
    <source>
        <dbReference type="ARBA" id="ARBA00023015"/>
    </source>
</evidence>
<sequence>MEDHQSQDSNSPSKGSEQRSSEPVRSRWTPKPEQIVILESIFNSGMVNPPKDETVRIRKLLENFGSVGDANVFYWFQNRRSRSRRRQRQLQQASLAGEQHGQVNSNMGAIQYGNNNTASCVAAMGFTTTSPAAYASINPTTNNFLAGSSSSRVENLYSMSDQMGFQGIEHSQTSNLLYQPGLITVFINGVATEVARGPLDMKAVFGQDVILVHSSGVPVPANEFGILIQSLQHGESYFLVNIS</sequence>
<protein>
    <recommendedName>
        <fullName evidence="12">Homeobox domain-containing protein</fullName>
    </recommendedName>
</protein>
<evidence type="ECO:0000256" key="10">
    <source>
        <dbReference type="RuleBase" id="RU000682"/>
    </source>
</evidence>
<dbReference type="InterPro" id="IPR044558">
    <property type="entry name" value="WOX11-like"/>
</dbReference>
<dbReference type="FunFam" id="1.10.10.60:FF:000118">
    <property type="entry name" value="WUSCHEL-related homeobox 11"/>
    <property type="match status" value="1"/>
</dbReference>
<dbReference type="InterPro" id="IPR009057">
    <property type="entry name" value="Homeodomain-like_sf"/>
</dbReference>
<keyword evidence="2" id="KW-0217">Developmental protein</keyword>
<proteinExistence type="inferred from homology"/>
<dbReference type="SUPFAM" id="SSF46689">
    <property type="entry name" value="Homeodomain-like"/>
    <property type="match status" value="1"/>
</dbReference>
<dbReference type="SMART" id="SM00389">
    <property type="entry name" value="HOX"/>
    <property type="match status" value="1"/>
</dbReference>
<keyword evidence="4 9" id="KW-0238">DNA-binding</keyword>
<evidence type="ECO:0000256" key="4">
    <source>
        <dbReference type="ARBA" id="ARBA00023125"/>
    </source>
</evidence>
<evidence type="ECO:0000313" key="13">
    <source>
        <dbReference type="EMBL" id="KAK2638366.1"/>
    </source>
</evidence>
<keyword evidence="6" id="KW-0804">Transcription</keyword>
<keyword evidence="5 9" id="KW-0371">Homeobox</keyword>
<evidence type="ECO:0000256" key="8">
    <source>
        <dbReference type="ARBA" id="ARBA00024040"/>
    </source>
</evidence>
<dbReference type="Pfam" id="PF00046">
    <property type="entry name" value="Homeodomain"/>
    <property type="match status" value="1"/>
</dbReference>
<organism evidence="13 14">
    <name type="scientific">Dipteronia dyeriana</name>
    <dbReference type="NCBI Taxonomy" id="168575"/>
    <lineage>
        <taxon>Eukaryota</taxon>
        <taxon>Viridiplantae</taxon>
        <taxon>Streptophyta</taxon>
        <taxon>Embryophyta</taxon>
        <taxon>Tracheophyta</taxon>
        <taxon>Spermatophyta</taxon>
        <taxon>Magnoliopsida</taxon>
        <taxon>eudicotyledons</taxon>
        <taxon>Gunneridae</taxon>
        <taxon>Pentapetalae</taxon>
        <taxon>rosids</taxon>
        <taxon>malvids</taxon>
        <taxon>Sapindales</taxon>
        <taxon>Sapindaceae</taxon>
        <taxon>Hippocastanoideae</taxon>
        <taxon>Acereae</taxon>
        <taxon>Dipteronia</taxon>
    </lineage>
</organism>
<reference evidence="13" key="1">
    <citation type="journal article" date="2023" name="Plant J.">
        <title>Genome sequences and population genomics provide insights into the demographic history, inbreeding, and mutation load of two 'living fossil' tree species of Dipteronia.</title>
        <authorList>
            <person name="Feng Y."/>
            <person name="Comes H.P."/>
            <person name="Chen J."/>
            <person name="Zhu S."/>
            <person name="Lu R."/>
            <person name="Zhang X."/>
            <person name="Li P."/>
            <person name="Qiu J."/>
            <person name="Olsen K.M."/>
            <person name="Qiu Y."/>
        </authorList>
    </citation>
    <scope>NUCLEOTIDE SEQUENCE</scope>
    <source>
        <strain evidence="13">KIB01</strain>
    </source>
</reference>
<feature type="region of interest" description="Disordered" evidence="11">
    <location>
        <begin position="1"/>
        <end position="30"/>
    </location>
</feature>
<evidence type="ECO:0000256" key="5">
    <source>
        <dbReference type="ARBA" id="ARBA00023155"/>
    </source>
</evidence>
<evidence type="ECO:0000313" key="14">
    <source>
        <dbReference type="Proteomes" id="UP001280121"/>
    </source>
</evidence>
<dbReference type="EMBL" id="JANJYI010000008">
    <property type="protein sequence ID" value="KAK2638366.1"/>
    <property type="molecule type" value="Genomic_DNA"/>
</dbReference>
<evidence type="ECO:0000256" key="2">
    <source>
        <dbReference type="ARBA" id="ARBA00022473"/>
    </source>
</evidence>
<keyword evidence="7 9" id="KW-0539">Nucleus</keyword>
<name>A0AAD9TLR6_9ROSI</name>
<dbReference type="GO" id="GO:0005634">
    <property type="term" value="C:nucleus"/>
    <property type="evidence" value="ECO:0007669"/>
    <property type="project" value="UniProtKB-SubCell"/>
</dbReference>
<dbReference type="GO" id="GO:0003700">
    <property type="term" value="F:DNA-binding transcription factor activity"/>
    <property type="evidence" value="ECO:0007669"/>
    <property type="project" value="InterPro"/>
</dbReference>
<dbReference type="GO" id="GO:0048830">
    <property type="term" value="P:adventitious root development"/>
    <property type="evidence" value="ECO:0007669"/>
    <property type="project" value="InterPro"/>
</dbReference>
<dbReference type="Proteomes" id="UP001280121">
    <property type="component" value="Unassembled WGS sequence"/>
</dbReference>
<feature type="compositionally biased region" description="Basic and acidic residues" evidence="11">
    <location>
        <begin position="16"/>
        <end position="25"/>
    </location>
</feature>
<evidence type="ECO:0000256" key="11">
    <source>
        <dbReference type="SAM" id="MobiDB-lite"/>
    </source>
</evidence>
<dbReference type="AlphaFoldDB" id="A0AAD9TLR6"/>
<evidence type="ECO:0000256" key="6">
    <source>
        <dbReference type="ARBA" id="ARBA00023163"/>
    </source>
</evidence>
<dbReference type="GO" id="GO:0003677">
    <property type="term" value="F:DNA binding"/>
    <property type="evidence" value="ECO:0007669"/>
    <property type="project" value="UniProtKB-UniRule"/>
</dbReference>
<dbReference type="PROSITE" id="PS50071">
    <property type="entry name" value="HOMEOBOX_2"/>
    <property type="match status" value="1"/>
</dbReference>
<dbReference type="PANTHER" id="PTHR46998">
    <property type="entry name" value="WUSCHEL-RELATED HOMEOBOX 11"/>
    <property type="match status" value="1"/>
</dbReference>
<feature type="domain" description="Homeobox" evidence="12">
    <location>
        <begin position="21"/>
        <end position="86"/>
    </location>
</feature>
<keyword evidence="14" id="KW-1185">Reference proteome</keyword>
<comment type="caution">
    <text evidence="13">The sequence shown here is derived from an EMBL/GenBank/DDBJ whole genome shotgun (WGS) entry which is preliminary data.</text>
</comment>
<feature type="DNA-binding region" description="Homeobox" evidence="9">
    <location>
        <begin position="23"/>
        <end position="87"/>
    </location>
</feature>
<dbReference type="InterPro" id="IPR001356">
    <property type="entry name" value="HD"/>
</dbReference>
<evidence type="ECO:0000259" key="12">
    <source>
        <dbReference type="PROSITE" id="PS50071"/>
    </source>
</evidence>
<comment type="similarity">
    <text evidence="8">Belongs to the WUS homeobox family.</text>
</comment>
<keyword evidence="3" id="KW-0805">Transcription regulation</keyword>
<evidence type="ECO:0000256" key="9">
    <source>
        <dbReference type="PROSITE-ProRule" id="PRU00108"/>
    </source>
</evidence>
<evidence type="ECO:0000256" key="1">
    <source>
        <dbReference type="ARBA" id="ARBA00004123"/>
    </source>
</evidence>